<feature type="region of interest" description="Disordered" evidence="1">
    <location>
        <begin position="233"/>
        <end position="254"/>
    </location>
</feature>
<dbReference type="EMBL" id="HBUF01122783">
    <property type="protein sequence ID" value="CAG6642493.1"/>
    <property type="molecule type" value="Transcribed_RNA"/>
</dbReference>
<dbReference type="EMBL" id="HBUF01664733">
    <property type="protein sequence ID" value="CAG6789374.1"/>
    <property type="molecule type" value="Transcribed_RNA"/>
</dbReference>
<dbReference type="Pfam" id="PF10264">
    <property type="entry name" value="WHD_Storkhead"/>
    <property type="match status" value="1"/>
</dbReference>
<dbReference type="AlphaFoldDB" id="A0A8D8R416"/>
<dbReference type="EMBL" id="HBUF01664740">
    <property type="protein sequence ID" value="CAG6789388.1"/>
    <property type="molecule type" value="Transcribed_RNA"/>
</dbReference>
<reference evidence="3" key="1">
    <citation type="submission" date="2021-05" db="EMBL/GenBank/DDBJ databases">
        <authorList>
            <person name="Alioto T."/>
            <person name="Alioto T."/>
            <person name="Gomez Garrido J."/>
        </authorList>
    </citation>
    <scope>NUCLEOTIDE SEQUENCE</scope>
</reference>
<dbReference type="EMBL" id="HBUF01345227">
    <property type="protein sequence ID" value="CAG6708682.1"/>
    <property type="molecule type" value="Transcribed_RNA"/>
</dbReference>
<organism evidence="3">
    <name type="scientific">Cacopsylla melanoneura</name>
    <dbReference type="NCBI Taxonomy" id="428564"/>
    <lineage>
        <taxon>Eukaryota</taxon>
        <taxon>Metazoa</taxon>
        <taxon>Ecdysozoa</taxon>
        <taxon>Arthropoda</taxon>
        <taxon>Hexapoda</taxon>
        <taxon>Insecta</taxon>
        <taxon>Pterygota</taxon>
        <taxon>Neoptera</taxon>
        <taxon>Paraneoptera</taxon>
        <taxon>Hemiptera</taxon>
        <taxon>Sternorrhyncha</taxon>
        <taxon>Psylloidea</taxon>
        <taxon>Psyllidae</taxon>
        <taxon>Psyllinae</taxon>
        <taxon>Cacopsylla</taxon>
    </lineage>
</organism>
<feature type="compositionally biased region" description="Low complexity" evidence="1">
    <location>
        <begin position="236"/>
        <end position="251"/>
    </location>
</feature>
<dbReference type="InterPro" id="IPR019391">
    <property type="entry name" value="Storkhead-box_WHD"/>
</dbReference>
<dbReference type="EMBL" id="HBUF01664734">
    <property type="protein sequence ID" value="CAG6789376.1"/>
    <property type="molecule type" value="Transcribed_RNA"/>
</dbReference>
<dbReference type="GO" id="GO:0005737">
    <property type="term" value="C:cytoplasm"/>
    <property type="evidence" value="ECO:0007669"/>
    <property type="project" value="TreeGrafter"/>
</dbReference>
<name>A0A8D8R416_9HEMI</name>
<dbReference type="GO" id="GO:0000977">
    <property type="term" value="F:RNA polymerase II transcription regulatory region sequence-specific DNA binding"/>
    <property type="evidence" value="ECO:0007669"/>
    <property type="project" value="TreeGrafter"/>
</dbReference>
<dbReference type="EMBL" id="HBUF01664742">
    <property type="protein sequence ID" value="CAG6789392.1"/>
    <property type="molecule type" value="Transcribed_RNA"/>
</dbReference>
<dbReference type="InterPro" id="IPR040126">
    <property type="entry name" value="STOX1/2"/>
</dbReference>
<dbReference type="PANTHER" id="PTHR22437">
    <property type="entry name" value="WINGED HELIX DOMAIN-CONTAINING PROTEIN"/>
    <property type="match status" value="1"/>
</dbReference>
<evidence type="ECO:0000259" key="2">
    <source>
        <dbReference type="Pfam" id="PF10264"/>
    </source>
</evidence>
<dbReference type="EMBL" id="HBUF01345223">
    <property type="protein sequence ID" value="CAG6708678.1"/>
    <property type="molecule type" value="Transcribed_RNA"/>
</dbReference>
<dbReference type="EMBL" id="HBUF01664732">
    <property type="protein sequence ID" value="CAG6789372.1"/>
    <property type="molecule type" value="Transcribed_RNA"/>
</dbReference>
<dbReference type="EMBL" id="HBUF01664736">
    <property type="protein sequence ID" value="CAG6789380.1"/>
    <property type="molecule type" value="Transcribed_RNA"/>
</dbReference>
<feature type="domain" description="Winged helix Storkhead-box1" evidence="2">
    <location>
        <begin position="151"/>
        <end position="229"/>
    </location>
</feature>
<dbReference type="EMBL" id="HBUF01664731">
    <property type="protein sequence ID" value="CAG6789370.1"/>
    <property type="molecule type" value="Transcribed_RNA"/>
</dbReference>
<feature type="region of interest" description="Disordered" evidence="1">
    <location>
        <begin position="695"/>
        <end position="764"/>
    </location>
</feature>
<dbReference type="EMBL" id="HBUF01345225">
    <property type="protein sequence ID" value="CAG6708680.1"/>
    <property type="molecule type" value="Transcribed_RNA"/>
</dbReference>
<dbReference type="EMBL" id="HBUF01664738">
    <property type="protein sequence ID" value="CAG6789384.1"/>
    <property type="molecule type" value="Transcribed_RNA"/>
</dbReference>
<feature type="compositionally biased region" description="Polar residues" evidence="1">
    <location>
        <begin position="698"/>
        <end position="714"/>
    </location>
</feature>
<dbReference type="EMBL" id="HBUF01664735">
    <property type="protein sequence ID" value="CAG6789378.1"/>
    <property type="molecule type" value="Transcribed_RNA"/>
</dbReference>
<feature type="compositionally biased region" description="Polar residues" evidence="1">
    <location>
        <begin position="510"/>
        <end position="520"/>
    </location>
</feature>
<dbReference type="EMBL" id="HBUF01664739">
    <property type="protein sequence ID" value="CAG6789386.1"/>
    <property type="molecule type" value="Transcribed_RNA"/>
</dbReference>
<accession>A0A8D8R416</accession>
<dbReference type="GO" id="GO:0005634">
    <property type="term" value="C:nucleus"/>
    <property type="evidence" value="ECO:0007669"/>
    <property type="project" value="TreeGrafter"/>
</dbReference>
<evidence type="ECO:0000256" key="1">
    <source>
        <dbReference type="SAM" id="MobiDB-lite"/>
    </source>
</evidence>
<dbReference type="EMBL" id="HBUF01122786">
    <property type="protein sequence ID" value="CAG6642496.1"/>
    <property type="molecule type" value="Transcribed_RNA"/>
</dbReference>
<proteinExistence type="predicted"/>
<protein>
    <submittedName>
        <fullName evidence="3">Storkhead-box protein 1</fullName>
    </submittedName>
</protein>
<dbReference type="EMBL" id="HBUF01325870">
    <property type="protein sequence ID" value="CAG6695862.1"/>
    <property type="molecule type" value="Transcribed_RNA"/>
</dbReference>
<feature type="compositionally biased region" description="Low complexity" evidence="1">
    <location>
        <begin position="464"/>
        <end position="476"/>
    </location>
</feature>
<dbReference type="EMBL" id="HBUF01122785">
    <property type="protein sequence ID" value="CAG6642495.1"/>
    <property type="molecule type" value="Transcribed_RNA"/>
</dbReference>
<feature type="compositionally biased region" description="Basic and acidic residues" evidence="1">
    <location>
        <begin position="727"/>
        <end position="740"/>
    </location>
</feature>
<dbReference type="EMBL" id="HBUF01325869">
    <property type="protein sequence ID" value="CAG6695861.1"/>
    <property type="molecule type" value="Transcribed_RNA"/>
</dbReference>
<feature type="compositionally biased region" description="Basic and acidic residues" evidence="1">
    <location>
        <begin position="748"/>
        <end position="758"/>
    </location>
</feature>
<sequence>MNSRSPGPKLKVGSKCNLILQKCLALQLQKVGLYGTSEVSNKFNHTSSDHIIDTNGLQDVPKSTQPFWMYDSGYLVFQGFLEANLKCFWNQSLLEAVRHLEFHGYVSPGILLVAGNTRSLEIIRAAWSRNVLKPPINYTIVNVGDIEDCLIQSIPQGQFTPLPEALCWIIFDLSSAGQPAVIEAIIAALTIAFPDIQRPSHDLVYDTLAKLMSEKKIYQTSQGYFVVTPETRRLGRTPTSSRRGTSSRGGRNFLMSPDEAMTLVHGEMETTRDGIVTHQNIQTNLADVIMGGNANDKILYPRPGACKSGSASPSSSKFERRHSMRVYNNSKRFTNLQRSGSLRYITDKGVDRENLTECAVSEPDTSYKSLHRRSLSLLSRFFRRSVRSKRCASPSTKKFGTFSDQFPPREWFNQSVKHLHSVGTQTMAPCDVPSECPSQVSKDSLIYWEPDDIPSTLKRHSPRSHSACSSSRGTPRSARKSSRDPPPPAPDLPLPPLPKSESPSRAGSHYSASTRLSSPMRNPLSPSTSSTKISTPTLSTRISSPTSKSFSSSSSGYNSLPRSVYKAHKLRNGYNSSCHNKTNLLNSSNCITEDIKPPVFPTATSTQNSIIFQVSTSQGAASSSPGQSNIVTSSVTSSSPSNEKTTLTTTINGNNTTKIFLQQNSPPVRSLITFENANSKSDKKDLIVVNIPKEEPKQATSHVNHGNSQGNNPSKIPRPTSYVGDETDTKNESSTLDRAKCQSTETLHNQKEDVKADNTSRNLKNKLRAANVPSSKENTLTKSDLEKIVNAKNLALFSSETELNNTRKAAMVNNSFQDVDKNNFHHISYKNLLKNNSFDTIIEKSLPKKDSCSKDDSCLILDSESSYPECKDFPLEFSSLAAQNILKGISLNSIDTLVECNMAAEKKHNQEVTLHTDFGLV</sequence>
<feature type="compositionally biased region" description="Pro residues" evidence="1">
    <location>
        <begin position="484"/>
        <end position="498"/>
    </location>
</feature>
<feature type="compositionally biased region" description="Low complexity" evidence="1">
    <location>
        <begin position="523"/>
        <end position="560"/>
    </location>
</feature>
<dbReference type="GO" id="GO:0006357">
    <property type="term" value="P:regulation of transcription by RNA polymerase II"/>
    <property type="evidence" value="ECO:0007669"/>
    <property type="project" value="InterPro"/>
</dbReference>
<dbReference type="EMBL" id="HBUF01664737">
    <property type="protein sequence ID" value="CAG6789382.1"/>
    <property type="molecule type" value="Transcribed_RNA"/>
</dbReference>
<dbReference type="EMBL" id="HBUF01345224">
    <property type="protein sequence ID" value="CAG6708679.1"/>
    <property type="molecule type" value="Transcribed_RNA"/>
</dbReference>
<feature type="region of interest" description="Disordered" evidence="1">
    <location>
        <begin position="452"/>
        <end position="560"/>
    </location>
</feature>
<evidence type="ECO:0000313" key="3">
    <source>
        <dbReference type="EMBL" id="CAG6642495.1"/>
    </source>
</evidence>
<dbReference type="EMBL" id="HBUF01664741">
    <property type="protein sequence ID" value="CAG6789390.1"/>
    <property type="molecule type" value="Transcribed_RNA"/>
</dbReference>
<dbReference type="PANTHER" id="PTHR22437:SF0">
    <property type="entry name" value="FI21431P1"/>
    <property type="match status" value="1"/>
</dbReference>
<feature type="region of interest" description="Disordered" evidence="1">
    <location>
        <begin position="619"/>
        <end position="650"/>
    </location>
</feature>